<dbReference type="Gene3D" id="3.30.559.30">
    <property type="entry name" value="Nonribosomal peptide synthetase, condensation domain"/>
    <property type="match status" value="1"/>
</dbReference>
<protein>
    <recommendedName>
        <fullName evidence="6">Carrier domain-containing protein</fullName>
    </recommendedName>
</protein>
<organism evidence="7 8">
    <name type="scientific">Photobacterium gaetbulicola</name>
    <dbReference type="NCBI Taxonomy" id="1295392"/>
    <lineage>
        <taxon>Bacteria</taxon>
        <taxon>Pseudomonadati</taxon>
        <taxon>Pseudomonadota</taxon>
        <taxon>Gammaproteobacteria</taxon>
        <taxon>Vibrionales</taxon>
        <taxon>Vibrionaceae</taxon>
        <taxon>Photobacterium</taxon>
    </lineage>
</organism>
<dbReference type="InterPro" id="IPR013120">
    <property type="entry name" value="FAR_NAD-bd"/>
</dbReference>
<dbReference type="Pfam" id="PF00668">
    <property type="entry name" value="Condensation"/>
    <property type="match status" value="1"/>
</dbReference>
<comment type="cofactor">
    <cofactor evidence="1">
        <name>pantetheine 4'-phosphate</name>
        <dbReference type="ChEBI" id="CHEBI:47942"/>
    </cofactor>
</comment>
<dbReference type="NCBIfam" id="TIGR01746">
    <property type="entry name" value="Thioester-redct"/>
    <property type="match status" value="1"/>
</dbReference>
<dbReference type="Gene3D" id="1.10.1200.10">
    <property type="entry name" value="ACP-like"/>
    <property type="match status" value="1"/>
</dbReference>
<dbReference type="CDD" id="cd05235">
    <property type="entry name" value="SDR_e1"/>
    <property type="match status" value="1"/>
</dbReference>
<dbReference type="FunFam" id="1.10.1200.10:FF:000005">
    <property type="entry name" value="Nonribosomal peptide synthetase 1"/>
    <property type="match status" value="1"/>
</dbReference>
<dbReference type="InterPro" id="IPR009081">
    <property type="entry name" value="PP-bd_ACP"/>
</dbReference>
<dbReference type="SMART" id="SM00823">
    <property type="entry name" value="PKS_PP"/>
    <property type="match status" value="1"/>
</dbReference>
<dbReference type="InterPro" id="IPR025110">
    <property type="entry name" value="AMP-bd_C"/>
</dbReference>
<dbReference type="InterPro" id="IPR023213">
    <property type="entry name" value="CAT-like_dom_sf"/>
</dbReference>
<dbReference type="SUPFAM" id="SSF52777">
    <property type="entry name" value="CoA-dependent acyltransferases"/>
    <property type="match status" value="2"/>
</dbReference>
<dbReference type="InterPro" id="IPR041464">
    <property type="entry name" value="TubC_N"/>
</dbReference>
<dbReference type="FunFam" id="3.40.50.980:FF:000001">
    <property type="entry name" value="Non-ribosomal peptide synthetase"/>
    <property type="match status" value="1"/>
</dbReference>
<comment type="similarity">
    <text evidence="2">Belongs to the ATP-dependent AMP-binding enzyme family.</text>
</comment>
<accession>A0A0B9G5T9</accession>
<dbReference type="RefSeq" id="WP_039460723.1">
    <property type="nucleotide sequence ID" value="NZ_JWLZ01000135.1"/>
</dbReference>
<dbReference type="InterPro" id="IPR044894">
    <property type="entry name" value="TubC_N_sf"/>
</dbReference>
<dbReference type="PANTHER" id="PTHR45527">
    <property type="entry name" value="NONRIBOSOMAL PEPTIDE SYNTHETASE"/>
    <property type="match status" value="1"/>
</dbReference>
<dbReference type="CDD" id="cd05930">
    <property type="entry name" value="A_NRPS"/>
    <property type="match status" value="1"/>
</dbReference>
<dbReference type="NCBIfam" id="TIGR01733">
    <property type="entry name" value="AA-adenyl-dom"/>
    <property type="match status" value="1"/>
</dbReference>
<dbReference type="PANTHER" id="PTHR45527:SF1">
    <property type="entry name" value="FATTY ACID SYNTHASE"/>
    <property type="match status" value="1"/>
</dbReference>
<sequence>MTLTELLRQCAEKGLRLTLVNGNVKVNAPKGALTPDIVKLLREHKDILKQELEIRFAASTTDTAAGQQRDVLSFNQHRLWFIDHLGGGSNYLNLPASFLLEGPCDVEALTMALRQVVERHEVLRTVYRIENGEPKPHLLPSENLPVPVTDLSDHDDYKAQVLALIDADSDVPFSLADDYMLRCHIYRIKADEHVLQLNMHHIASDGWSQRVLMNDLSALYQDYSEARSPTLPPMVRQYADFAAWQRGYLTGPTLQAHLDYWQGALEGAPTTHSVPLDTPRTADKTYPGAVHHVQLDKLLSEQLYQLARDNGMTLFMVLETAFAVLVGRLGNCRDVVLGSPISNRNQAEYTDVIGFFVNTLVLRTQWEEGESFRQILANSKAHLLDAYEYQSVPYELLLDSLKVERNLSHNALFQIMFVLQEKLDQQGSFPGLDIQMLPQKRGTSQFEIILTAVEQDEGLGLSWRYDTELFSAETIASFASALAHLLAEVAQHPDQAVDALPLLSFESLNGLALPGEAQSEVAATENICSAIDRCSAAHPDHIAVVCGEEVLTYHQLSEKSNQLAHRLAELGIGKGQVVAISLPRSLEMSIAMLAVLRLGAAYLPIDTRFPAGRRQFMVEDSGAVALITNDKTEKTTVPVLSASAGSDITGVEWLAVAVDSDDLAYINYTSGTTGKPKGVMVSHGNLANYCRAAQQHYHIEAIDRVMQASAFSFDACIEEHFMAFVYGATLVYRDDICLADWQHFTRFIQHFGVTVAGLPTAVWNGFCDDERSLRHDRPGDLRLLILGGEAMKAERLGRWKEAIGEQVQVLNTYGPTETTIITTAYDTANWQPGSAVPIGRIIDGARGYIVDQHNNLLPQGAVGELCIGGMGVARGYLNRPDEAVFGELEIARGVTERVYRTGDLVRLAADGELTYIGRKDHQLKIRGYRIEPEEIEAQLCKHPEVSQAVVIAHQTAQEQTVLVAFATLSDVHRSETSETELRAFLQHQLPDYMVPAQIMIIDAIPLTVNGKLDKQRLPAVALESVSQAEFVAAETEVERTLSSIWQTLLKLDKVSVQANFFELGGHSLLGIKLIAALKEQFDITLTIRELFEAQTVRKLAALIAERDGSESSPAQPVAGNVIRLEKEASALDYPQWLPTPEAIASQCQDLRLQLKSGNVRGILLTGATGYIGAFLLDYLLRQHPEATVYCLVRASLPVDGQARIKANLEQYGIWHDSYGTKIRAVPADLSLPDLGLDAANWAELATSTQWIIHNGAMVNHVLPYQALKAANVDGTEALLRLSTDQQVKLLSYISATAVFGGTESSRTITESTSIDWERHPLDAGYAGSKWVAEKMVMKAREFGLPCHIFRLGRIGPHSQTAVGTGDDLPGRYMRTCLALGCYPDSETLEWMAPVDIVCQAIGRLSLAEIAQPGNFHLVGKYESGWNAILASAGIPLQACSHEQWLDLIEESLVKEQPLPMAPYVLMLKQMVQWRKQDPAEVVTQRFCQKSTEGMMAQLGIHYPEPNKDFYAAYMRQLGA</sequence>
<dbReference type="Proteomes" id="UP000031278">
    <property type="component" value="Unassembled WGS sequence"/>
</dbReference>
<dbReference type="SUPFAM" id="SSF47336">
    <property type="entry name" value="ACP-like"/>
    <property type="match status" value="1"/>
</dbReference>
<evidence type="ECO:0000259" key="6">
    <source>
        <dbReference type="PROSITE" id="PS50075"/>
    </source>
</evidence>
<dbReference type="InterPro" id="IPR020845">
    <property type="entry name" value="AMP-binding_CS"/>
</dbReference>
<dbReference type="EMBL" id="JWLZ01000135">
    <property type="protein sequence ID" value="KHT63994.1"/>
    <property type="molecule type" value="Genomic_DNA"/>
</dbReference>
<dbReference type="InterPro" id="IPR020806">
    <property type="entry name" value="PKS_PP-bd"/>
</dbReference>
<dbReference type="FunFam" id="3.30.300.30:FF:000010">
    <property type="entry name" value="Enterobactin synthetase component F"/>
    <property type="match status" value="1"/>
</dbReference>
<dbReference type="GO" id="GO:0043041">
    <property type="term" value="P:amino acid activation for nonribosomal peptide biosynthetic process"/>
    <property type="evidence" value="ECO:0007669"/>
    <property type="project" value="TreeGrafter"/>
</dbReference>
<dbReference type="Pfam" id="PF07993">
    <property type="entry name" value="NAD_binding_4"/>
    <property type="match status" value="1"/>
</dbReference>
<dbReference type="SUPFAM" id="SSF51735">
    <property type="entry name" value="NAD(P)-binding Rossmann-fold domains"/>
    <property type="match status" value="1"/>
</dbReference>
<evidence type="ECO:0000313" key="8">
    <source>
        <dbReference type="Proteomes" id="UP000031278"/>
    </source>
</evidence>
<evidence type="ECO:0000313" key="7">
    <source>
        <dbReference type="EMBL" id="KHT63994.1"/>
    </source>
</evidence>
<dbReference type="Gene3D" id="3.40.50.720">
    <property type="entry name" value="NAD(P)-binding Rossmann-like Domain"/>
    <property type="match status" value="1"/>
</dbReference>
<dbReference type="InterPro" id="IPR001242">
    <property type="entry name" value="Condensation_dom"/>
</dbReference>
<evidence type="ECO:0000256" key="4">
    <source>
        <dbReference type="ARBA" id="ARBA00022553"/>
    </source>
</evidence>
<dbReference type="PROSITE" id="PS50075">
    <property type="entry name" value="CARRIER"/>
    <property type="match status" value="1"/>
</dbReference>
<dbReference type="Gene3D" id="3.40.50.980">
    <property type="match status" value="2"/>
</dbReference>
<reference evidence="7 8" key="1">
    <citation type="submission" date="2014-12" db="EMBL/GenBank/DDBJ databases">
        <title>Genome sequencing of Photobacterium gaetbulicola AD005a.</title>
        <authorList>
            <person name="Adrian T.G.S."/>
            <person name="Chan K.G."/>
        </authorList>
    </citation>
    <scope>NUCLEOTIDE SEQUENCE [LARGE SCALE GENOMIC DNA]</scope>
    <source>
        <strain evidence="7 8">AD005a</strain>
    </source>
</reference>
<proteinExistence type="inferred from homology"/>
<dbReference type="Gene3D" id="3.30.559.10">
    <property type="entry name" value="Chloramphenicol acetyltransferase-like domain"/>
    <property type="match status" value="1"/>
</dbReference>
<evidence type="ECO:0000256" key="3">
    <source>
        <dbReference type="ARBA" id="ARBA00022450"/>
    </source>
</evidence>
<dbReference type="GO" id="GO:0031177">
    <property type="term" value="F:phosphopantetheine binding"/>
    <property type="evidence" value="ECO:0007669"/>
    <property type="project" value="InterPro"/>
</dbReference>
<dbReference type="InterPro" id="IPR036736">
    <property type="entry name" value="ACP-like_sf"/>
</dbReference>
<dbReference type="Gene3D" id="2.30.38.10">
    <property type="entry name" value="Luciferase, Domain 3"/>
    <property type="match status" value="1"/>
</dbReference>
<evidence type="ECO:0000256" key="2">
    <source>
        <dbReference type="ARBA" id="ARBA00006432"/>
    </source>
</evidence>
<evidence type="ECO:0000256" key="5">
    <source>
        <dbReference type="ARBA" id="ARBA00022598"/>
    </source>
</evidence>
<dbReference type="PROSITE" id="PS00012">
    <property type="entry name" value="PHOSPHOPANTETHEINE"/>
    <property type="match status" value="1"/>
</dbReference>
<dbReference type="GO" id="GO:0005829">
    <property type="term" value="C:cytosol"/>
    <property type="evidence" value="ECO:0007669"/>
    <property type="project" value="TreeGrafter"/>
</dbReference>
<dbReference type="InterPro" id="IPR045851">
    <property type="entry name" value="AMP-bd_C_sf"/>
</dbReference>
<feature type="domain" description="Carrier" evidence="6">
    <location>
        <begin position="1032"/>
        <end position="1107"/>
    </location>
</feature>
<dbReference type="InterPro" id="IPR010071">
    <property type="entry name" value="AA_adenyl_dom"/>
</dbReference>
<dbReference type="InterPro" id="IPR000873">
    <property type="entry name" value="AMP-dep_synth/lig_dom"/>
</dbReference>
<dbReference type="InterPro" id="IPR006162">
    <property type="entry name" value="Ppantetheine_attach_site"/>
</dbReference>
<keyword evidence="4" id="KW-0597">Phosphoprotein</keyword>
<dbReference type="Pfam" id="PF00501">
    <property type="entry name" value="AMP-binding"/>
    <property type="match status" value="1"/>
</dbReference>
<keyword evidence="5" id="KW-0436">Ligase</keyword>
<dbReference type="SUPFAM" id="SSF56801">
    <property type="entry name" value="Acetyl-CoA synthetase-like"/>
    <property type="match status" value="1"/>
</dbReference>
<evidence type="ECO:0000256" key="1">
    <source>
        <dbReference type="ARBA" id="ARBA00001957"/>
    </source>
</evidence>
<dbReference type="CDD" id="cd19531">
    <property type="entry name" value="LCL_NRPS-like"/>
    <property type="match status" value="1"/>
</dbReference>
<dbReference type="GO" id="GO:0009366">
    <property type="term" value="C:enterobactin synthetase complex"/>
    <property type="evidence" value="ECO:0007669"/>
    <property type="project" value="TreeGrafter"/>
</dbReference>
<comment type="caution">
    <text evidence="7">The sequence shown here is derived from an EMBL/GenBank/DDBJ whole genome shotgun (WGS) entry which is preliminary data.</text>
</comment>
<gene>
    <name evidence="7" type="ORF">RJ45_08760</name>
</gene>
<keyword evidence="3" id="KW-0596">Phosphopantetheine</keyword>
<dbReference type="PROSITE" id="PS00455">
    <property type="entry name" value="AMP_BINDING"/>
    <property type="match status" value="1"/>
</dbReference>
<dbReference type="Pfam" id="PF18563">
    <property type="entry name" value="TubC_N"/>
    <property type="match status" value="1"/>
</dbReference>
<dbReference type="InterPro" id="IPR010080">
    <property type="entry name" value="Thioester_reductase-like_dom"/>
</dbReference>
<dbReference type="Pfam" id="PF00550">
    <property type="entry name" value="PP-binding"/>
    <property type="match status" value="1"/>
</dbReference>
<dbReference type="Gene3D" id="3.30.300.30">
    <property type="match status" value="1"/>
</dbReference>
<dbReference type="GO" id="GO:0047527">
    <property type="term" value="F:2,3-dihydroxybenzoate-serine ligase activity"/>
    <property type="evidence" value="ECO:0007669"/>
    <property type="project" value="TreeGrafter"/>
</dbReference>
<name>A0A0B9G5T9_9GAMM</name>
<dbReference type="GO" id="GO:0009239">
    <property type="term" value="P:enterobactin biosynthetic process"/>
    <property type="evidence" value="ECO:0007669"/>
    <property type="project" value="TreeGrafter"/>
</dbReference>
<dbReference type="InterPro" id="IPR036291">
    <property type="entry name" value="NAD(P)-bd_dom_sf"/>
</dbReference>
<dbReference type="Pfam" id="PF13193">
    <property type="entry name" value="AMP-binding_C"/>
    <property type="match status" value="1"/>
</dbReference>
<dbReference type="Gene3D" id="1.10.10.1830">
    <property type="entry name" value="Non-ribosomal peptide synthase, adenylation domain"/>
    <property type="match status" value="1"/>
</dbReference>